<reference evidence="1 2" key="1">
    <citation type="submission" date="2014-09" db="EMBL/GenBank/DDBJ databases">
        <title>Vibrio maritimus JCM 19240. (C210) whole genome shotgun sequence.</title>
        <authorList>
            <person name="Sawabe T."/>
            <person name="Meirelles P."/>
            <person name="Nakanishi M."/>
            <person name="Sayaka M."/>
            <person name="Hattori M."/>
            <person name="Ohkuma M."/>
        </authorList>
    </citation>
    <scope>NUCLEOTIDE SEQUENCE [LARGE SCALE GENOMIC DNA]</scope>
    <source>
        <strain evidence="1 2">JCM 19240</strain>
    </source>
</reference>
<evidence type="ECO:0000313" key="2">
    <source>
        <dbReference type="Proteomes" id="UP000029224"/>
    </source>
</evidence>
<proteinExistence type="predicted"/>
<comment type="caution">
    <text evidence="1">The sequence shown here is derived from an EMBL/GenBank/DDBJ whole genome shotgun (WGS) entry which is preliminary data.</text>
</comment>
<evidence type="ECO:0000313" key="1">
    <source>
        <dbReference type="EMBL" id="GAL36800.1"/>
    </source>
</evidence>
<keyword evidence="2" id="KW-1185">Reference proteome</keyword>
<gene>
    <name evidence="1" type="ORF">JCM19240_2869</name>
</gene>
<dbReference type="AlphaFoldDB" id="A0A090T9Y3"/>
<reference evidence="1 2" key="2">
    <citation type="submission" date="2014-09" db="EMBL/GenBank/DDBJ databases">
        <authorList>
            <consortium name="NBRP consortium"/>
            <person name="Sawabe T."/>
            <person name="Meirelles P."/>
            <person name="Nakanishi M."/>
            <person name="Sayaka M."/>
            <person name="Hattori M."/>
            <person name="Ohkuma M."/>
        </authorList>
    </citation>
    <scope>NUCLEOTIDE SEQUENCE [LARGE SCALE GENOMIC DNA]</scope>
    <source>
        <strain evidence="1 2">JCM 19240</strain>
    </source>
</reference>
<accession>A0A090T9Y3</accession>
<name>A0A090T9Y3_9VIBR</name>
<organism evidence="1 2">
    <name type="scientific">Vibrio maritimus</name>
    <dbReference type="NCBI Taxonomy" id="990268"/>
    <lineage>
        <taxon>Bacteria</taxon>
        <taxon>Pseudomonadati</taxon>
        <taxon>Pseudomonadota</taxon>
        <taxon>Gammaproteobacteria</taxon>
        <taxon>Vibrionales</taxon>
        <taxon>Vibrionaceae</taxon>
        <taxon>Vibrio</taxon>
    </lineage>
</organism>
<dbReference type="Proteomes" id="UP000029224">
    <property type="component" value="Unassembled WGS sequence"/>
</dbReference>
<protein>
    <submittedName>
        <fullName evidence="1">Uncharacterized protein</fullName>
    </submittedName>
</protein>
<sequence>MLLDLMIEKKHLPEKSNPVMIFHDAHEQDLEYFLLWSAYSGFVRINGQIIPYV</sequence>
<dbReference type="EMBL" id="BBMT01000012">
    <property type="protein sequence ID" value="GAL36800.1"/>
    <property type="molecule type" value="Genomic_DNA"/>
</dbReference>